<feature type="region of interest" description="Disordered" evidence="1">
    <location>
        <begin position="360"/>
        <end position="392"/>
    </location>
</feature>
<evidence type="ECO:0000313" key="3">
    <source>
        <dbReference type="Proteomes" id="UP001163846"/>
    </source>
</evidence>
<feature type="compositionally biased region" description="Low complexity" evidence="1">
    <location>
        <begin position="373"/>
        <end position="388"/>
    </location>
</feature>
<reference evidence="2" key="1">
    <citation type="submission" date="2022-08" db="EMBL/GenBank/DDBJ databases">
        <authorList>
            <consortium name="DOE Joint Genome Institute"/>
            <person name="Min B."/>
            <person name="Riley R."/>
            <person name="Sierra-Patev S."/>
            <person name="Naranjo-Ortiz M."/>
            <person name="Looney B."/>
            <person name="Konkel Z."/>
            <person name="Slot J.C."/>
            <person name="Sakamoto Y."/>
            <person name="Steenwyk J.L."/>
            <person name="Rokas A."/>
            <person name="Carro J."/>
            <person name="Camarero S."/>
            <person name="Ferreira P."/>
            <person name="Molpeceres G."/>
            <person name="Ruiz-Duenas F.J."/>
            <person name="Serrano A."/>
            <person name="Henrissat B."/>
            <person name="Drula E."/>
            <person name="Hughes K.W."/>
            <person name="Mata J.L."/>
            <person name="Ishikawa N.K."/>
            <person name="Vargas-Isla R."/>
            <person name="Ushijima S."/>
            <person name="Smith C.A."/>
            <person name="Ahrendt S."/>
            <person name="Andreopoulos W."/>
            <person name="He G."/>
            <person name="Labutti K."/>
            <person name="Lipzen A."/>
            <person name="Ng V."/>
            <person name="Sandor L."/>
            <person name="Barry K."/>
            <person name="Martinez A.T."/>
            <person name="Xiao Y."/>
            <person name="Gibbons J.G."/>
            <person name="Terashima K."/>
            <person name="Hibbett D.S."/>
            <person name="Grigoriev I.V."/>
        </authorList>
    </citation>
    <scope>NUCLEOTIDE SEQUENCE</scope>
    <source>
        <strain evidence="2">TFB9207</strain>
    </source>
</reference>
<feature type="region of interest" description="Disordered" evidence="1">
    <location>
        <begin position="39"/>
        <end position="199"/>
    </location>
</feature>
<organism evidence="2 3">
    <name type="scientific">Lentinula raphanica</name>
    <dbReference type="NCBI Taxonomy" id="153919"/>
    <lineage>
        <taxon>Eukaryota</taxon>
        <taxon>Fungi</taxon>
        <taxon>Dikarya</taxon>
        <taxon>Basidiomycota</taxon>
        <taxon>Agaricomycotina</taxon>
        <taxon>Agaricomycetes</taxon>
        <taxon>Agaricomycetidae</taxon>
        <taxon>Agaricales</taxon>
        <taxon>Marasmiineae</taxon>
        <taxon>Omphalotaceae</taxon>
        <taxon>Lentinula</taxon>
    </lineage>
</organism>
<evidence type="ECO:0000256" key="1">
    <source>
        <dbReference type="SAM" id="MobiDB-lite"/>
    </source>
</evidence>
<feature type="compositionally biased region" description="Polar residues" evidence="1">
    <location>
        <begin position="291"/>
        <end position="300"/>
    </location>
</feature>
<proteinExistence type="predicted"/>
<accession>A0AA38P487</accession>
<keyword evidence="3" id="KW-1185">Reference proteome</keyword>
<protein>
    <submittedName>
        <fullName evidence="2">Uncharacterized protein</fullName>
    </submittedName>
</protein>
<feature type="compositionally biased region" description="Basic and acidic residues" evidence="1">
    <location>
        <begin position="94"/>
        <end position="112"/>
    </location>
</feature>
<dbReference type="AlphaFoldDB" id="A0AA38P487"/>
<comment type="caution">
    <text evidence="2">The sequence shown here is derived from an EMBL/GenBank/DDBJ whole genome shotgun (WGS) entry which is preliminary data.</text>
</comment>
<dbReference type="EMBL" id="MU806355">
    <property type="protein sequence ID" value="KAJ3836033.1"/>
    <property type="molecule type" value="Genomic_DNA"/>
</dbReference>
<feature type="compositionally biased region" description="Basic and acidic residues" evidence="1">
    <location>
        <begin position="53"/>
        <end position="63"/>
    </location>
</feature>
<gene>
    <name evidence="2" type="ORF">F5878DRAFT_727086</name>
</gene>
<evidence type="ECO:0000313" key="2">
    <source>
        <dbReference type="EMBL" id="KAJ3836033.1"/>
    </source>
</evidence>
<dbReference type="Proteomes" id="UP001163846">
    <property type="component" value="Unassembled WGS sequence"/>
</dbReference>
<feature type="region of interest" description="Disordered" evidence="1">
    <location>
        <begin position="211"/>
        <end position="311"/>
    </location>
</feature>
<feature type="compositionally biased region" description="Low complexity" evidence="1">
    <location>
        <begin position="216"/>
        <end position="233"/>
    </location>
</feature>
<feature type="compositionally biased region" description="Basic and acidic residues" evidence="1">
    <location>
        <begin position="145"/>
        <end position="169"/>
    </location>
</feature>
<feature type="compositionally biased region" description="Basic and acidic residues" evidence="1">
    <location>
        <begin position="360"/>
        <end position="370"/>
    </location>
</feature>
<name>A0AA38P487_9AGAR</name>
<feature type="compositionally biased region" description="Low complexity" evidence="1">
    <location>
        <begin position="255"/>
        <end position="267"/>
    </location>
</feature>
<sequence length="707" mass="78892">MLAQPTLELTSIPKIDKNHFISSFVDTQKQHAKYYAEEGRNLWDNSSNTHNSKLKDPLPEDRLVGFSTPVLIPRNPKARDEPMTAKRSPKRSKKTNDAPKAKPESNPDDSKKRERPKKRREKPTDEDDEIKQRLAERRDRKRAKREIVRAEVIEDIADKDNEQPEDTRGKSGKRKRTSQDAPGLALMHGFKTTNVGKNRLTVPTPALGVFNRGKASAVTQVSKKQSKVVKPSTFQESVFLKGTSRRAKPALQEHSSNSSSSGSSSAPSTPPKPQTQKTGKYPDQAKLKSPAISTVSSSDPGTEAPIARAASEVWDIEREGFILPSKGSSSPPKHNESVVLKVQDSQWGPKIKNIEEQREVVTTTEAHEQDITSQISSSLAPSQSASQQGLAGRTENRIPHLTSKYFPTLGPHPVPVTPTQDLPFVASPSPLLQVRPPDPPVQNPIFEVWVAPRMLQSPHVHSDSPFCLSSEIDVVHMVDESHDTPNPWNPLTFSDPVVNGTDAEQQVQPGPYTSGISYPYDFYIPPRVDAPPPMQSNFECENEYNDFQFFNHDGSNPMNWAPQEMPDDNYTLEVIQDELYDMREQHSYHEETDEEHEDASKWDYQQQNFDDNMAMASDPGFGMDVEEVAPCILFSDPLEVRGSSEVDCEDPLVEEMPRFLQGRELLLGLTASRRAAATPDWSGYGSTAEADVAKSLSSKGHWLPQKL</sequence>